<dbReference type="InterPro" id="IPR011990">
    <property type="entry name" value="TPR-like_helical_dom_sf"/>
</dbReference>
<accession>A0A427ASH9</accession>
<evidence type="ECO:0000256" key="1">
    <source>
        <dbReference type="ARBA" id="ARBA00006643"/>
    </source>
</evidence>
<evidence type="ECO:0000256" key="4">
    <source>
        <dbReference type="SAM" id="Phobius"/>
    </source>
</evidence>
<reference evidence="6 7" key="1">
    <citation type="journal article" date="2014" name="Agronomy (Basel)">
        <title>A Draft Genome Sequence for Ensete ventricosum, the Drought-Tolerant Tree Against Hunger.</title>
        <authorList>
            <person name="Harrison J."/>
            <person name="Moore K.A."/>
            <person name="Paszkiewicz K."/>
            <person name="Jones T."/>
            <person name="Grant M."/>
            <person name="Ambacheew D."/>
            <person name="Muzemil S."/>
            <person name="Studholme D.J."/>
        </authorList>
    </citation>
    <scope>NUCLEOTIDE SEQUENCE [LARGE SCALE GENOMIC DNA]</scope>
</reference>
<dbReference type="Gene3D" id="1.25.40.10">
    <property type="entry name" value="Tetratricopeptide repeat domain"/>
    <property type="match status" value="3"/>
</dbReference>
<dbReference type="InterPro" id="IPR032867">
    <property type="entry name" value="DYW_dom"/>
</dbReference>
<comment type="similarity">
    <text evidence="1">Belongs to the PPR family. PCMP-H subfamily.</text>
</comment>
<dbReference type="EMBL" id="AMZH03001472">
    <property type="protein sequence ID" value="RRT79180.1"/>
    <property type="molecule type" value="Genomic_DNA"/>
</dbReference>
<gene>
    <name evidence="6" type="ORF">B296_00016073</name>
</gene>
<dbReference type="NCBIfam" id="TIGR00756">
    <property type="entry name" value="PPR"/>
    <property type="match status" value="3"/>
</dbReference>
<dbReference type="PANTHER" id="PTHR47926:SF444">
    <property type="entry name" value="PENTATRICOPEPTIDE REPEAT-CONTAINING PROTEIN"/>
    <property type="match status" value="1"/>
</dbReference>
<feature type="repeat" description="PPR" evidence="3">
    <location>
        <begin position="252"/>
        <end position="286"/>
    </location>
</feature>
<keyword evidence="4" id="KW-0472">Membrane</keyword>
<feature type="transmembrane region" description="Helical" evidence="4">
    <location>
        <begin position="593"/>
        <end position="615"/>
    </location>
</feature>
<name>A0A427ASH9_ENSVE</name>
<evidence type="ECO:0000256" key="2">
    <source>
        <dbReference type="ARBA" id="ARBA00022737"/>
    </source>
</evidence>
<dbReference type="Pfam" id="PF20431">
    <property type="entry name" value="E_motif"/>
    <property type="match status" value="1"/>
</dbReference>
<evidence type="ECO:0000256" key="3">
    <source>
        <dbReference type="PROSITE-ProRule" id="PRU00708"/>
    </source>
</evidence>
<proteinExistence type="inferred from homology"/>
<organism evidence="6 7">
    <name type="scientific">Ensete ventricosum</name>
    <name type="common">Abyssinian banana</name>
    <name type="synonym">Musa ensete</name>
    <dbReference type="NCBI Taxonomy" id="4639"/>
    <lineage>
        <taxon>Eukaryota</taxon>
        <taxon>Viridiplantae</taxon>
        <taxon>Streptophyta</taxon>
        <taxon>Embryophyta</taxon>
        <taxon>Tracheophyta</taxon>
        <taxon>Spermatophyta</taxon>
        <taxon>Magnoliopsida</taxon>
        <taxon>Liliopsida</taxon>
        <taxon>Zingiberales</taxon>
        <taxon>Musaceae</taxon>
        <taxon>Ensete</taxon>
    </lineage>
</organism>
<dbReference type="Pfam" id="PF13041">
    <property type="entry name" value="PPR_2"/>
    <property type="match status" value="1"/>
</dbReference>
<dbReference type="AlphaFoldDB" id="A0A427ASH9"/>
<keyword evidence="4" id="KW-1133">Transmembrane helix</keyword>
<keyword evidence="2" id="KW-0677">Repeat</keyword>
<evidence type="ECO:0000313" key="6">
    <source>
        <dbReference type="EMBL" id="RRT79180.1"/>
    </source>
</evidence>
<evidence type="ECO:0000313" key="7">
    <source>
        <dbReference type="Proteomes" id="UP000287651"/>
    </source>
</evidence>
<comment type="caution">
    <text evidence="6">The sequence shown here is derived from an EMBL/GenBank/DDBJ whole genome shotgun (WGS) entry which is preliminary data.</text>
</comment>
<dbReference type="GO" id="GO:0009451">
    <property type="term" value="P:RNA modification"/>
    <property type="evidence" value="ECO:0007669"/>
    <property type="project" value="InterPro"/>
</dbReference>
<feature type="repeat" description="PPR" evidence="3">
    <location>
        <begin position="181"/>
        <end position="215"/>
    </location>
</feature>
<dbReference type="InterPro" id="IPR046848">
    <property type="entry name" value="E_motif"/>
</dbReference>
<dbReference type="PROSITE" id="PS51375">
    <property type="entry name" value="PPR"/>
    <property type="match status" value="2"/>
</dbReference>
<dbReference type="PANTHER" id="PTHR47926">
    <property type="entry name" value="PENTATRICOPEPTIDE REPEAT-CONTAINING PROTEIN"/>
    <property type="match status" value="1"/>
</dbReference>
<dbReference type="GO" id="GO:0008270">
    <property type="term" value="F:zinc ion binding"/>
    <property type="evidence" value="ECO:0007669"/>
    <property type="project" value="InterPro"/>
</dbReference>
<dbReference type="GO" id="GO:0003729">
    <property type="term" value="F:mRNA binding"/>
    <property type="evidence" value="ECO:0007669"/>
    <property type="project" value="UniProtKB-ARBA"/>
</dbReference>
<evidence type="ECO:0000259" key="5">
    <source>
        <dbReference type="Pfam" id="PF14432"/>
    </source>
</evidence>
<dbReference type="Pfam" id="PF14432">
    <property type="entry name" value="DYW_deaminase"/>
    <property type="match status" value="1"/>
</dbReference>
<dbReference type="FunFam" id="1.25.40.10:FF:000690">
    <property type="entry name" value="Pentatricopeptide repeat-containing protein"/>
    <property type="match status" value="1"/>
</dbReference>
<keyword evidence="4" id="KW-0812">Transmembrane</keyword>
<dbReference type="InterPro" id="IPR046960">
    <property type="entry name" value="PPR_At4g14850-like_plant"/>
</dbReference>
<dbReference type="Proteomes" id="UP000287651">
    <property type="component" value="Unassembled WGS sequence"/>
</dbReference>
<dbReference type="Pfam" id="PF01535">
    <property type="entry name" value="PPR"/>
    <property type="match status" value="4"/>
</dbReference>
<feature type="domain" description="DYW" evidence="5">
    <location>
        <begin position="467"/>
        <end position="507"/>
    </location>
</feature>
<sequence length="695" mass="75906">MRASPPVSRRLETLRRSPLAFCHLRPFLARLVIAGDVRHPAALRRVADLIALFPDHPSSPLLSRALSRLYFHRAPSCTTFLYNLIIRAFSRSSRHPCESLFAFVSLLRSAYPPDYFTFPSLLKAACRPHSPTGGIQIHPQVLRRGFESYIYVLNTLLSMYSAFGDMVSAQKLFDLSSELLDVVSWNTVVDGYVKVGALEVARRLFEEMPMRNEVSWSAIINGYAGKGEWDVARSLFDRMPVQRNVVTWNSMNVSSWNALIAGLAINGAANESLEAFEQMQKSGLKPNDITFVGVLMACVHGGLVHEGQHYFESMTKVYGIQPDMKHYGCMVDLLGRAGLLEEAEGIVRGMPMKPDIMLLGALLGACRIHKDVAVADRVKKEVLQLKAQQSGCHVLLSNIFAAAGRWADASEVRSSLKQIGIRKDPGSSSVELDGIVYEFVAGSCSRPEASAIYAWLDKMGSDLRHQGYSPVTEDVLLDLSEEDKETWLSRHSEKLALAFALLRPKHGQHPFQRPRTLEASYKTPLHPFLSSSGLQRGDTSPTHNTVFLISPAAQPVSAMEMGKFACAVLVAAASATAALAADAPAPGPASASFAVTPAVGAVIGASVLSFFAFYLQFGRAVRTCAGPTALGGGSTLDDPYRHARKPSLERARLPSVASFPAPQEAASDMLHFPSGYVPLFASCWRMVLDFSYANT</sequence>
<dbReference type="InterPro" id="IPR002885">
    <property type="entry name" value="PPR_rpt"/>
</dbReference>
<protein>
    <recommendedName>
        <fullName evidence="5">DYW domain-containing protein</fullName>
    </recommendedName>
</protein>